<feature type="transmembrane region" description="Helical" evidence="6">
    <location>
        <begin position="189"/>
        <end position="209"/>
    </location>
</feature>
<evidence type="ECO:0000256" key="3">
    <source>
        <dbReference type="ARBA" id="ARBA00022692"/>
    </source>
</evidence>
<proteinExistence type="predicted"/>
<comment type="subcellular location">
    <subcellularLocation>
        <location evidence="1">Cell membrane</location>
        <topology evidence="1">Multi-pass membrane protein</topology>
    </subcellularLocation>
</comment>
<evidence type="ECO:0000313" key="8">
    <source>
        <dbReference type="Proteomes" id="UP000766550"/>
    </source>
</evidence>
<comment type="caution">
    <text evidence="7">The sequence shown here is derived from an EMBL/GenBank/DDBJ whole genome shotgun (WGS) entry which is preliminary data.</text>
</comment>
<evidence type="ECO:0000256" key="1">
    <source>
        <dbReference type="ARBA" id="ARBA00004651"/>
    </source>
</evidence>
<evidence type="ECO:0000313" key="7">
    <source>
        <dbReference type="EMBL" id="MBV0924033.1"/>
    </source>
</evidence>
<dbReference type="CDD" id="cd06581">
    <property type="entry name" value="TM_PBP1_LivM_like"/>
    <property type="match status" value="1"/>
</dbReference>
<keyword evidence="8" id="KW-1185">Reference proteome</keyword>
<evidence type="ECO:0000256" key="5">
    <source>
        <dbReference type="ARBA" id="ARBA00023136"/>
    </source>
</evidence>
<evidence type="ECO:0000256" key="2">
    <source>
        <dbReference type="ARBA" id="ARBA00022475"/>
    </source>
</evidence>
<feature type="transmembrane region" description="Helical" evidence="6">
    <location>
        <begin position="267"/>
        <end position="283"/>
    </location>
</feature>
<keyword evidence="2" id="KW-1003">Cell membrane</keyword>
<dbReference type="GO" id="GO:0015658">
    <property type="term" value="F:branched-chain amino acid transmembrane transporter activity"/>
    <property type="evidence" value="ECO:0007669"/>
    <property type="project" value="InterPro"/>
</dbReference>
<dbReference type="AlphaFoldDB" id="A0A8J7Y920"/>
<dbReference type="PANTHER" id="PTHR30482">
    <property type="entry name" value="HIGH-AFFINITY BRANCHED-CHAIN AMINO ACID TRANSPORT SYSTEM PERMEASE"/>
    <property type="match status" value="1"/>
</dbReference>
<dbReference type="Pfam" id="PF02653">
    <property type="entry name" value="BPD_transp_2"/>
    <property type="match status" value="1"/>
</dbReference>
<gene>
    <name evidence="7" type="ORF">KTS45_07430</name>
</gene>
<protein>
    <submittedName>
        <fullName evidence="7">Urea ABC transporter permease</fullName>
    </submittedName>
</protein>
<name>A0A8J7Y920_9EURY</name>
<accession>A0A8J7Y920</accession>
<dbReference type="InterPro" id="IPR001851">
    <property type="entry name" value="ABC_transp_permease"/>
</dbReference>
<dbReference type="Proteomes" id="UP000766550">
    <property type="component" value="Unassembled WGS sequence"/>
</dbReference>
<keyword evidence="3 6" id="KW-0812">Transmembrane</keyword>
<feature type="transmembrane region" description="Helical" evidence="6">
    <location>
        <begin position="55"/>
        <end position="75"/>
    </location>
</feature>
<dbReference type="EMBL" id="JAHQXF010000001">
    <property type="protein sequence ID" value="MBV0924033.1"/>
    <property type="molecule type" value="Genomic_DNA"/>
</dbReference>
<organism evidence="7 8">
    <name type="scientific">Haloarcula limicola</name>
    <dbReference type="NCBI Taxonomy" id="1429915"/>
    <lineage>
        <taxon>Archaea</taxon>
        <taxon>Methanobacteriati</taxon>
        <taxon>Methanobacteriota</taxon>
        <taxon>Stenosarchaea group</taxon>
        <taxon>Halobacteria</taxon>
        <taxon>Halobacteriales</taxon>
        <taxon>Haloarculaceae</taxon>
        <taxon>Haloarcula</taxon>
    </lineage>
</organism>
<dbReference type="PANTHER" id="PTHR30482:SF17">
    <property type="entry name" value="ABC TRANSPORTER ATP-BINDING PROTEIN"/>
    <property type="match status" value="1"/>
</dbReference>
<feature type="transmembrane region" description="Helical" evidence="6">
    <location>
        <begin position="316"/>
        <end position="337"/>
    </location>
</feature>
<dbReference type="RefSeq" id="WP_162317116.1">
    <property type="nucleotide sequence ID" value="NZ_JAHQXF010000001.1"/>
</dbReference>
<feature type="transmembrane region" description="Helical" evidence="6">
    <location>
        <begin position="25"/>
        <end position="43"/>
    </location>
</feature>
<evidence type="ECO:0000256" key="6">
    <source>
        <dbReference type="SAM" id="Phobius"/>
    </source>
</evidence>
<reference evidence="7 8" key="1">
    <citation type="submission" date="2021-06" db="EMBL/GenBank/DDBJ databases">
        <title>New haloarchaea isolates fom saline soil.</title>
        <authorList>
            <person name="Duran-Viseras A."/>
            <person name="Sanchez-Porro C.S."/>
            <person name="Ventosa A."/>
        </authorList>
    </citation>
    <scope>NUCLEOTIDE SEQUENCE [LARGE SCALE GENOMIC DNA]</scope>
    <source>
        <strain evidence="7 8">JCM 183640</strain>
    </source>
</reference>
<dbReference type="OrthoDB" id="30958at2157"/>
<dbReference type="GO" id="GO:0005886">
    <property type="term" value="C:plasma membrane"/>
    <property type="evidence" value="ECO:0007669"/>
    <property type="project" value="UniProtKB-SubCell"/>
</dbReference>
<keyword evidence="4 6" id="KW-1133">Transmembrane helix</keyword>
<feature type="transmembrane region" description="Helical" evidence="6">
    <location>
        <begin position="239"/>
        <end position="261"/>
    </location>
</feature>
<keyword evidence="5 6" id="KW-0472">Membrane</keyword>
<dbReference type="InterPro" id="IPR043428">
    <property type="entry name" value="LivM-like"/>
</dbReference>
<evidence type="ECO:0000256" key="4">
    <source>
        <dbReference type="ARBA" id="ARBA00022989"/>
    </source>
</evidence>
<sequence>MADDHALAGLGERFEGPNTVGSGRGFWVALAVAAAALFAYPSLTSIYQATQLSRYLVAAFLALSLAFVWGYAGILSFGQNAFYGLAAYAFAVTVGNLASPLGTTAAAAVAVGFGALASLVLGYFMFYGGVRDVYVTITTLVVTVVLNTYGTTASQVFVGSVNLGGDTGVGISDVVLGAGPVTVTLVQPLTYYVIAGLLVATYLGLRVFVNSDFGRVMVAIREDEDRAEMFGYDVKFRKLVVFTIGGGLAGLGGVLYMFQSYSVTPETVFSAAAAALPVVWVSVGGRKTLLGPIIAAVAIEWVRTAAAVQFPEVARIGVGLLMIVSILLLPEGAVPGVRSVYGYFDRHGLVDGSRRATERVRHTLRRTLLGWLPGAENGPEVARE</sequence>
<feature type="transmembrane region" description="Helical" evidence="6">
    <location>
        <begin position="105"/>
        <end position="126"/>
    </location>
</feature>